<dbReference type="PROSITE" id="PS50005">
    <property type="entry name" value="TPR"/>
    <property type="match status" value="1"/>
</dbReference>
<evidence type="ECO:0000313" key="3">
    <source>
        <dbReference type="EMBL" id="CAF1033134.1"/>
    </source>
</evidence>
<feature type="compositionally biased region" description="Low complexity" evidence="2">
    <location>
        <begin position="114"/>
        <end position="145"/>
    </location>
</feature>
<keyword evidence="1" id="KW-0802">TPR repeat</keyword>
<accession>A0A814JAV6</accession>
<sequence>MEFGLPLTDNAEGIRIDPTFVECYLHKDHALMAMKDFSQAMTAFNKALEIHPNNQEAMKGYQQCTVGLSHDSEQVCKRALVDSEIQQILDDLTQPHRQKLHRQAQRQKLHRQAQRQLAQPHRQAQRQLAQLHRQAQRQRAQPRTA</sequence>
<dbReference type="InterPro" id="IPR019734">
    <property type="entry name" value="TPR_rpt"/>
</dbReference>
<dbReference type="SMART" id="SM00028">
    <property type="entry name" value="TPR"/>
    <property type="match status" value="1"/>
</dbReference>
<dbReference type="AlphaFoldDB" id="A0A814JAV6"/>
<comment type="caution">
    <text evidence="3">The sequence shown here is derived from an EMBL/GenBank/DDBJ whole genome shotgun (WGS) entry which is preliminary data.</text>
</comment>
<protein>
    <submittedName>
        <fullName evidence="3">Uncharacterized protein</fullName>
    </submittedName>
</protein>
<dbReference type="EMBL" id="CAJNOT010000606">
    <property type="protein sequence ID" value="CAF1033134.1"/>
    <property type="molecule type" value="Genomic_DNA"/>
</dbReference>
<dbReference type="SUPFAM" id="SSF48452">
    <property type="entry name" value="TPR-like"/>
    <property type="match status" value="1"/>
</dbReference>
<dbReference type="InterPro" id="IPR011990">
    <property type="entry name" value="TPR-like_helical_dom_sf"/>
</dbReference>
<organism evidence="3 4">
    <name type="scientific">Rotaria sordida</name>
    <dbReference type="NCBI Taxonomy" id="392033"/>
    <lineage>
        <taxon>Eukaryota</taxon>
        <taxon>Metazoa</taxon>
        <taxon>Spiralia</taxon>
        <taxon>Gnathifera</taxon>
        <taxon>Rotifera</taxon>
        <taxon>Eurotatoria</taxon>
        <taxon>Bdelloidea</taxon>
        <taxon>Philodinida</taxon>
        <taxon>Philodinidae</taxon>
        <taxon>Rotaria</taxon>
    </lineage>
</organism>
<dbReference type="Proteomes" id="UP000663864">
    <property type="component" value="Unassembled WGS sequence"/>
</dbReference>
<evidence type="ECO:0000256" key="2">
    <source>
        <dbReference type="SAM" id="MobiDB-lite"/>
    </source>
</evidence>
<feature type="repeat" description="TPR" evidence="1">
    <location>
        <begin position="21"/>
        <end position="54"/>
    </location>
</feature>
<gene>
    <name evidence="3" type="ORF">ZHD862_LOCUS14150</name>
</gene>
<name>A0A814JAV6_9BILA</name>
<proteinExistence type="predicted"/>
<evidence type="ECO:0000256" key="1">
    <source>
        <dbReference type="PROSITE-ProRule" id="PRU00339"/>
    </source>
</evidence>
<feature type="region of interest" description="Disordered" evidence="2">
    <location>
        <begin position="94"/>
        <end position="145"/>
    </location>
</feature>
<evidence type="ECO:0000313" key="4">
    <source>
        <dbReference type="Proteomes" id="UP000663864"/>
    </source>
</evidence>
<dbReference type="Gene3D" id="1.25.40.10">
    <property type="entry name" value="Tetratricopeptide repeat domain"/>
    <property type="match status" value="1"/>
</dbReference>
<feature type="compositionally biased region" description="Basic residues" evidence="2">
    <location>
        <begin position="96"/>
        <end position="113"/>
    </location>
</feature>
<reference evidence="3" key="1">
    <citation type="submission" date="2021-02" db="EMBL/GenBank/DDBJ databases">
        <authorList>
            <person name="Nowell W R."/>
        </authorList>
    </citation>
    <scope>NUCLEOTIDE SEQUENCE</scope>
</reference>